<evidence type="ECO:0000313" key="2">
    <source>
        <dbReference type="EMBL" id="KXS13815.1"/>
    </source>
</evidence>
<dbReference type="Proteomes" id="UP000070544">
    <property type="component" value="Unassembled WGS sequence"/>
</dbReference>
<proteinExistence type="predicted"/>
<organism evidence="2 3">
    <name type="scientific">Gonapodya prolifera (strain JEL478)</name>
    <name type="common">Monoblepharis prolifera</name>
    <dbReference type="NCBI Taxonomy" id="1344416"/>
    <lineage>
        <taxon>Eukaryota</taxon>
        <taxon>Fungi</taxon>
        <taxon>Fungi incertae sedis</taxon>
        <taxon>Chytridiomycota</taxon>
        <taxon>Chytridiomycota incertae sedis</taxon>
        <taxon>Monoblepharidomycetes</taxon>
        <taxon>Monoblepharidales</taxon>
        <taxon>Gonapodyaceae</taxon>
        <taxon>Gonapodya</taxon>
    </lineage>
</organism>
<dbReference type="EMBL" id="KQ965773">
    <property type="protein sequence ID" value="KXS13815.1"/>
    <property type="molecule type" value="Genomic_DNA"/>
</dbReference>
<feature type="compositionally biased region" description="Low complexity" evidence="1">
    <location>
        <begin position="320"/>
        <end position="338"/>
    </location>
</feature>
<dbReference type="InterPro" id="IPR029063">
    <property type="entry name" value="SAM-dependent_MTases_sf"/>
</dbReference>
<accession>A0A139ABG9</accession>
<protein>
    <recommendedName>
        <fullName evidence="4">ParB/Sulfiredoxin domain-containing protein</fullName>
    </recommendedName>
</protein>
<evidence type="ECO:0008006" key="4">
    <source>
        <dbReference type="Google" id="ProtNLM"/>
    </source>
</evidence>
<keyword evidence="3" id="KW-1185">Reference proteome</keyword>
<dbReference type="AlphaFoldDB" id="A0A139ABG9"/>
<feature type="region of interest" description="Disordered" evidence="1">
    <location>
        <begin position="278"/>
        <end position="345"/>
    </location>
</feature>
<sequence>MGPKERAGKAPKAPKASGKSLTVQLELPLLISDTMKKWITEDLPKEVKLRHIKRNSYTDIREIYQDGIAAIKVSIRDTGFMDTSALVLIDLGDGLYGVVDGRHRLCALFDLRNEGFKGINGLETLDMEVTAFVLKAETPILEQRLIGRNINYIGERTVSDGIDAASKLKSKWTNDDVLTMLPGAGSGAQIKKWIPMVQVAVKVPGLVELLKRDSRDNWNKPYLTIQTLYADSKAYKLAKDYPELAARLTIVLQGKNSSTWLPKCAWAAIGQAKLKPLSNSTVNESDDAQAQEGFSPPLESRPQPPKPMPGPLVKASLMGAKSAKTDAPSAATTSAAPSRPRKKLEDKEVAIEENADPNKPQLLVPFVCPVLKLASKHAFASDVSTFCADSELEVGKAMEPSLIVMQIRPDGVDGVGASPAHQTVRQHCYNNILKDGGIILEAVELSTFGTIQSDYYLAGCRTFHHIEVGETPTSTKTKTDTDFASTATILKTGDTVMFLVVVKGTVPGQFSWSSAMAFRSQLTSSMFPATSKLHKLEILKTSSPGKKTLSVAFHSQIAAAVWMELLLLMTDSGDAIFAPIVGCGSLAIACAALGRHFYGMTVSSEILSGVDSLVAKLEEEFGKDAFNAFYM</sequence>
<name>A0A139ABG9_GONPJ</name>
<gene>
    <name evidence="2" type="ORF">M427DRAFT_33493</name>
</gene>
<dbReference type="SUPFAM" id="SSF53335">
    <property type="entry name" value="S-adenosyl-L-methionine-dependent methyltransferases"/>
    <property type="match status" value="1"/>
</dbReference>
<evidence type="ECO:0000313" key="3">
    <source>
        <dbReference type="Proteomes" id="UP000070544"/>
    </source>
</evidence>
<reference evidence="2 3" key="1">
    <citation type="journal article" date="2015" name="Genome Biol. Evol.">
        <title>Phylogenomic analyses indicate that early fungi evolved digesting cell walls of algal ancestors of land plants.</title>
        <authorList>
            <person name="Chang Y."/>
            <person name="Wang S."/>
            <person name="Sekimoto S."/>
            <person name="Aerts A.L."/>
            <person name="Choi C."/>
            <person name="Clum A."/>
            <person name="LaButti K.M."/>
            <person name="Lindquist E.A."/>
            <person name="Yee Ngan C."/>
            <person name="Ohm R.A."/>
            <person name="Salamov A.A."/>
            <person name="Grigoriev I.V."/>
            <person name="Spatafora J.W."/>
            <person name="Berbee M.L."/>
        </authorList>
    </citation>
    <scope>NUCLEOTIDE SEQUENCE [LARGE SCALE GENOMIC DNA]</scope>
    <source>
        <strain evidence="2 3">JEL478</strain>
    </source>
</reference>
<dbReference type="SUPFAM" id="SSF110849">
    <property type="entry name" value="ParB/Sulfiredoxin"/>
    <property type="match status" value="1"/>
</dbReference>
<dbReference type="InterPro" id="IPR036086">
    <property type="entry name" value="ParB/Sulfiredoxin_sf"/>
</dbReference>
<evidence type="ECO:0000256" key="1">
    <source>
        <dbReference type="SAM" id="MobiDB-lite"/>
    </source>
</evidence>